<proteinExistence type="predicted"/>
<dbReference type="EMBL" id="MJEH01000009">
    <property type="protein sequence ID" value="OEH93791.1"/>
    <property type="molecule type" value="Genomic_DNA"/>
</dbReference>
<dbReference type="RefSeq" id="WP_069716220.1">
    <property type="nucleotide sequence ID" value="NZ_MJEH01000009.1"/>
</dbReference>
<gene>
    <name evidence="1" type="ORF">BFG57_11455</name>
</gene>
<dbReference type="AlphaFoldDB" id="A0A1E5LI97"/>
<evidence type="ECO:0000313" key="1">
    <source>
        <dbReference type="EMBL" id="OEH93791.1"/>
    </source>
</evidence>
<sequence>MNKVQRIIGSCVVLVLLFTIYPNNRTLDDILKVDHYYSDIANGRPLDSITFYDLEELKENGIVNLEERHTFTIKEGSEVSYKYLEDRGDRLVLKIVLNHNYSADINQFVVPSEIIRENGHLKYKKPFDFKVLNVLKDDIVTEIKDVSFGVYEISIDKERALKNLSLDVKISGYRFLVVNE</sequence>
<dbReference type="Proteomes" id="UP000095209">
    <property type="component" value="Unassembled WGS sequence"/>
</dbReference>
<organism evidence="1 2">
    <name type="scientific">Bacillus solimangrovi</name>
    <dbReference type="NCBI Taxonomy" id="1305675"/>
    <lineage>
        <taxon>Bacteria</taxon>
        <taxon>Bacillati</taxon>
        <taxon>Bacillota</taxon>
        <taxon>Bacilli</taxon>
        <taxon>Bacillales</taxon>
        <taxon>Bacillaceae</taxon>
        <taxon>Bacillus</taxon>
    </lineage>
</organism>
<protein>
    <submittedName>
        <fullName evidence="1">Uncharacterized protein</fullName>
    </submittedName>
</protein>
<dbReference type="OrthoDB" id="9890282at2"/>
<evidence type="ECO:0000313" key="2">
    <source>
        <dbReference type="Proteomes" id="UP000095209"/>
    </source>
</evidence>
<reference evidence="1 2" key="1">
    <citation type="submission" date="2016-08" db="EMBL/GenBank/DDBJ databases">
        <title>Genome of Bacillus solimangrovi GH2-4.</title>
        <authorList>
            <person name="Lim S."/>
            <person name="Kim B.-C."/>
        </authorList>
    </citation>
    <scope>NUCLEOTIDE SEQUENCE [LARGE SCALE GENOMIC DNA]</scope>
    <source>
        <strain evidence="1 2">GH2-4</strain>
    </source>
</reference>
<keyword evidence="2" id="KW-1185">Reference proteome</keyword>
<comment type="caution">
    <text evidence="1">The sequence shown here is derived from an EMBL/GenBank/DDBJ whole genome shotgun (WGS) entry which is preliminary data.</text>
</comment>
<name>A0A1E5LI97_9BACI</name>
<accession>A0A1E5LI97</accession>